<dbReference type="Proteomes" id="UP000822142">
    <property type="component" value="Unassembled WGS sequence"/>
</dbReference>
<keyword evidence="3" id="KW-1185">Reference proteome</keyword>
<dbReference type="InterPro" id="IPR052519">
    <property type="entry name" value="Euk-type_GlcNAc_Kinase"/>
</dbReference>
<sequence>MERNKYQIGLDGGGTGTQVCVRCPSCEKEELFVLGPLNLNGQTKEKTRQTLRQLQEELHKRQLSEEDCTGIAMGAAGVSNPDTKEFLTVQMEEMGFSCPVLVYGDHETALAAELESCHGVILISGTGSICYGIDRQGNQVRTGGWGHLIDDRGSGYAIAVDILSSVVRAWDGRGEQTILTELVFEQLGIKELTELIHYIYAPERSKKEIASLAALIGKAGEQKDAVALNIQERTADALYEMVQAVHKKMPAEKELVLAGSVLKNNQRIQSSLIEKLNMEHPQWSIRTAQHSAATGALRLLDRTERQERI</sequence>
<name>A0ABX2IFN5_BLAHA</name>
<dbReference type="PANTHER" id="PTHR43190">
    <property type="entry name" value="N-ACETYL-D-GLUCOSAMINE KINASE"/>
    <property type="match status" value="1"/>
</dbReference>
<dbReference type="SUPFAM" id="SSF53067">
    <property type="entry name" value="Actin-like ATPase domain"/>
    <property type="match status" value="2"/>
</dbReference>
<dbReference type="Gene3D" id="3.30.420.40">
    <property type="match status" value="2"/>
</dbReference>
<protein>
    <submittedName>
        <fullName evidence="2">ATPase</fullName>
    </submittedName>
</protein>
<dbReference type="EMBL" id="JAAITA010000036">
    <property type="protein sequence ID" value="NSJ87427.1"/>
    <property type="molecule type" value="Genomic_DNA"/>
</dbReference>
<evidence type="ECO:0000313" key="3">
    <source>
        <dbReference type="Proteomes" id="UP000822142"/>
    </source>
</evidence>
<gene>
    <name evidence="2" type="ORF">G5A70_14900</name>
</gene>
<accession>A0ABX2IFN5</accession>
<dbReference type="RefSeq" id="WP_147577740.1">
    <property type="nucleotide sequence ID" value="NZ_JAAITA010000036.1"/>
</dbReference>
<dbReference type="PANTHER" id="PTHR43190:SF3">
    <property type="entry name" value="N-ACETYL-D-GLUCOSAMINE KINASE"/>
    <property type="match status" value="1"/>
</dbReference>
<reference evidence="2 3" key="1">
    <citation type="journal article" date="2020" name="Cell Host Microbe">
        <title>Functional and Genomic Variation between Human-Derived Isolates of Lachnospiraceae Reveals Inter- and Intra-Species Diversity.</title>
        <authorList>
            <person name="Sorbara M.T."/>
            <person name="Littmann E.R."/>
            <person name="Fontana E."/>
            <person name="Moody T.U."/>
            <person name="Kohout C.E."/>
            <person name="Gjonbalaj M."/>
            <person name="Eaton V."/>
            <person name="Seok R."/>
            <person name="Leiner I.M."/>
            <person name="Pamer E.G."/>
        </authorList>
    </citation>
    <scope>NUCLEOTIDE SEQUENCE [LARGE SCALE GENOMIC DNA]</scope>
    <source>
        <strain evidence="2 3">MSK.15.26</strain>
    </source>
</reference>
<evidence type="ECO:0000313" key="2">
    <source>
        <dbReference type="EMBL" id="NSJ87427.1"/>
    </source>
</evidence>
<comment type="caution">
    <text evidence="2">The sequence shown here is derived from an EMBL/GenBank/DDBJ whole genome shotgun (WGS) entry which is preliminary data.</text>
</comment>
<dbReference type="InterPro" id="IPR043129">
    <property type="entry name" value="ATPase_NBD"/>
</dbReference>
<evidence type="ECO:0000259" key="1">
    <source>
        <dbReference type="Pfam" id="PF01869"/>
    </source>
</evidence>
<dbReference type="InterPro" id="IPR002731">
    <property type="entry name" value="ATPase_BadF"/>
</dbReference>
<proteinExistence type="predicted"/>
<dbReference type="Pfam" id="PF01869">
    <property type="entry name" value="BcrAD_BadFG"/>
    <property type="match status" value="1"/>
</dbReference>
<feature type="domain" description="ATPase BadF/BadG/BcrA/BcrD type" evidence="1">
    <location>
        <begin position="8"/>
        <end position="297"/>
    </location>
</feature>
<organism evidence="2 3">
    <name type="scientific">Blautia hansenii</name>
    <name type="common">Ruminococcus hansenii</name>
    <dbReference type="NCBI Taxonomy" id="1322"/>
    <lineage>
        <taxon>Bacteria</taxon>
        <taxon>Bacillati</taxon>
        <taxon>Bacillota</taxon>
        <taxon>Clostridia</taxon>
        <taxon>Lachnospirales</taxon>
        <taxon>Lachnospiraceae</taxon>
        <taxon>Blautia</taxon>
    </lineage>
</organism>